<evidence type="ECO:0000256" key="3">
    <source>
        <dbReference type="ARBA" id="ARBA00022944"/>
    </source>
</evidence>
<dbReference type="RefSeq" id="WP_041123410.1">
    <property type="nucleotide sequence ID" value="NZ_JXRQ01000027.1"/>
</dbReference>
<keyword evidence="1 5" id="KW-0328">Glycosyltransferase</keyword>
<dbReference type="PANTHER" id="PTHR34136">
    <property type="match status" value="1"/>
</dbReference>
<comment type="similarity">
    <text evidence="5">Belongs to the glycosyltransferase 26 family. TagA/TarA subfamily.</text>
</comment>
<dbReference type="Proteomes" id="UP000031950">
    <property type="component" value="Unassembled WGS sequence"/>
</dbReference>
<gene>
    <name evidence="6" type="ORF">KP77_28740</name>
</gene>
<evidence type="ECO:0000256" key="2">
    <source>
        <dbReference type="ARBA" id="ARBA00022679"/>
    </source>
</evidence>
<organism evidence="6 7">
    <name type="scientific">Jeotgalibacillus alimentarius</name>
    <dbReference type="NCBI Taxonomy" id="135826"/>
    <lineage>
        <taxon>Bacteria</taxon>
        <taxon>Bacillati</taxon>
        <taxon>Bacillota</taxon>
        <taxon>Bacilli</taxon>
        <taxon>Bacillales</taxon>
        <taxon>Caryophanaceae</taxon>
        <taxon>Jeotgalibacillus</taxon>
    </lineage>
</organism>
<keyword evidence="2 5" id="KW-0808">Transferase</keyword>
<dbReference type="PATRIC" id="fig|135826.4.peg.2857"/>
<dbReference type="NCBIfam" id="TIGR00696">
    <property type="entry name" value="wecG_tagA_cpsF"/>
    <property type="match status" value="1"/>
</dbReference>
<dbReference type="AlphaFoldDB" id="A0A0C2VKZ0"/>
<dbReference type="CDD" id="cd06533">
    <property type="entry name" value="Glyco_transf_WecG_TagA"/>
    <property type="match status" value="1"/>
</dbReference>
<dbReference type="GO" id="GO:0071555">
    <property type="term" value="P:cell wall organization"/>
    <property type="evidence" value="ECO:0007669"/>
    <property type="project" value="UniProtKB-KW"/>
</dbReference>
<dbReference type="EMBL" id="JXRQ01000027">
    <property type="protein sequence ID" value="KIL44653.1"/>
    <property type="molecule type" value="Genomic_DNA"/>
</dbReference>
<comment type="caution">
    <text evidence="6">The sequence shown here is derived from an EMBL/GenBank/DDBJ whole genome shotgun (WGS) entry which is preliminary data.</text>
</comment>
<comment type="pathway">
    <text evidence="5">Cell wall biogenesis; teichoic acid biosynthesis.</text>
</comment>
<dbReference type="InterPro" id="IPR034714">
    <property type="entry name" value="TagA_TarA"/>
</dbReference>
<keyword evidence="4 5" id="KW-0961">Cell wall biogenesis/degradation</keyword>
<dbReference type="InterPro" id="IPR004629">
    <property type="entry name" value="WecG_TagA_CpsF"/>
</dbReference>
<dbReference type="GO" id="GO:0047244">
    <property type="term" value="F:N-acetylglucosaminyldiphosphoundecaprenol N-acetyl-beta-D-mannosaminyltransferase activity"/>
    <property type="evidence" value="ECO:0007669"/>
    <property type="project" value="UniProtKB-UniRule"/>
</dbReference>
<comment type="function">
    <text evidence="5">Catalyzes the conversion of GlcNAc-PP-undecaprenol into ManNAc-GlcNAc-PP-undecaprenol, the first committed lipid intermediate in the de novo synthesis of teichoic acid.</text>
</comment>
<dbReference type="EC" id="2.4.1.187" evidence="5"/>
<dbReference type="STRING" id="135826.KP77_28740"/>
<dbReference type="GO" id="GO:0019350">
    <property type="term" value="P:teichoic acid biosynthetic process"/>
    <property type="evidence" value="ECO:0007669"/>
    <property type="project" value="UniProtKB-UniRule"/>
</dbReference>
<evidence type="ECO:0000256" key="5">
    <source>
        <dbReference type="HAMAP-Rule" id="MF_02070"/>
    </source>
</evidence>
<evidence type="ECO:0000313" key="6">
    <source>
        <dbReference type="EMBL" id="KIL44653.1"/>
    </source>
</evidence>
<protein>
    <recommendedName>
        <fullName evidence="5">N-acetylglucosaminyldiphosphoundecaprenol N-acetyl-beta-D-mannosaminyltransferase</fullName>
        <ecNumber evidence="5">2.4.1.187</ecNumber>
    </recommendedName>
    <alternativeName>
        <fullName evidence="5">N-acetylmannosaminyltransferase</fullName>
    </alternativeName>
    <alternativeName>
        <fullName evidence="5">UDP-N-acetylmannosamine transferase</fullName>
    </alternativeName>
    <alternativeName>
        <fullName evidence="5">UDP-N-acetylmannosamine:N-acetylglucosaminyl pyrophosphorylundecaprenol N-acetylmannosaminyltransferase</fullName>
    </alternativeName>
</protein>
<dbReference type="OrthoDB" id="9771846at2"/>
<comment type="catalytic activity">
    <reaction evidence="5">
        <text>UDP-N-acetyl-alpha-D-mannosamine + N-acetyl-alpha-D-glucosaminyl-di-trans,octa-cis-undecaprenyl diphosphate = N-acetyl-beta-D-mannosaminyl-(1-&gt;4)-N-acetyl-alpha-D-glucosaminyl di-trans,octa-cis-undecaprenyl diphosphate + UDP + H(+)</text>
        <dbReference type="Rhea" id="RHEA:16053"/>
        <dbReference type="ChEBI" id="CHEBI:15378"/>
        <dbReference type="ChEBI" id="CHEBI:58223"/>
        <dbReference type="ChEBI" id="CHEBI:62959"/>
        <dbReference type="ChEBI" id="CHEBI:68623"/>
        <dbReference type="ChEBI" id="CHEBI:132210"/>
        <dbReference type="EC" id="2.4.1.187"/>
    </reaction>
</comment>
<dbReference type="HAMAP" id="MF_02070">
    <property type="entry name" value="TagA_TarA"/>
    <property type="match status" value="1"/>
</dbReference>
<sequence length="235" mass="26525">MKENYLGVDVSPLNYDELISALYKRLEEQQNSFIVAINPEKIMKAKQDEELRTLLNRADFQIPDGIGVILASKLKGGSINSRVTGIDMMMRICEESVKRNKSVFLFGAKPGIAEEAQAGLEKLYPGIRVAGTLNGYEKDPDVIRQTINDAKPDILFVAMGSPAQEYFIVNNMSELHPHIFQGVGGSFDVLSGRIKRAPQAFQRLGLEWFYRLLKEPKRIKRQLILPKFLISVLKK</sequence>
<evidence type="ECO:0000313" key="7">
    <source>
        <dbReference type="Proteomes" id="UP000031950"/>
    </source>
</evidence>
<reference evidence="6 7" key="1">
    <citation type="submission" date="2015-01" db="EMBL/GenBank/DDBJ databases">
        <title>Genome sequence of Jeotgalibacillus alimentarius.</title>
        <authorList>
            <person name="Goh K.M."/>
            <person name="Chan K.-G."/>
            <person name="Yaakop A.S."/>
            <person name="Ee R."/>
            <person name="Gan H.M."/>
            <person name="Chan C.S."/>
        </authorList>
    </citation>
    <scope>NUCLEOTIDE SEQUENCE [LARGE SCALE GENOMIC DNA]</scope>
    <source>
        <strain evidence="6 7">YKJ-13</strain>
    </source>
</reference>
<dbReference type="Pfam" id="PF03808">
    <property type="entry name" value="Glyco_tran_WecG"/>
    <property type="match status" value="1"/>
</dbReference>
<keyword evidence="7" id="KW-1185">Reference proteome</keyword>
<keyword evidence="3 5" id="KW-0777">Teichoic acid biosynthesis</keyword>
<dbReference type="UniPathway" id="UPA00632"/>
<evidence type="ECO:0000256" key="1">
    <source>
        <dbReference type="ARBA" id="ARBA00022676"/>
    </source>
</evidence>
<dbReference type="PANTHER" id="PTHR34136:SF1">
    <property type="entry name" value="UDP-N-ACETYL-D-MANNOSAMINURONIC ACID TRANSFERASE"/>
    <property type="match status" value="1"/>
</dbReference>
<evidence type="ECO:0000256" key="4">
    <source>
        <dbReference type="ARBA" id="ARBA00023316"/>
    </source>
</evidence>
<name>A0A0C2VKZ0_9BACL</name>
<accession>A0A0C2VKZ0</accession>
<proteinExistence type="inferred from homology"/>